<dbReference type="InterPro" id="IPR003812">
    <property type="entry name" value="Fido"/>
</dbReference>
<dbReference type="SUPFAM" id="SSF140931">
    <property type="entry name" value="Fic-like"/>
    <property type="match status" value="1"/>
</dbReference>
<accession>A0A160LL40</accession>
<dbReference type="PANTHER" id="PTHR13504">
    <property type="entry name" value="FIDO DOMAIN-CONTAINING PROTEIN DDB_G0283145"/>
    <property type="match status" value="1"/>
</dbReference>
<sequence>MRNFFEETYININFKREFIQLISDISEYRGKLSVYQSQKHSTLHHLEKNILLQYMINFTTMYQDIRVPNTRVKELLLNDFPPQTTKEDAVYCYYQTLSLVHQTFDTLSISPETIQELHFQLLHYSTSDSGKWRQKKFLIPGMPAYEGHISSYRLLPHEQVPQSVKELCEQYNALRANKDMHALPLIARFILNFYCIVPFDQGNGRLAILLLHLLLLQNGYTFIKYICLDKYIKKNESTYYESIYQSSANWYYSEHNISFWLKSLLTILVEGYQDLNQILLGSIDKQTKAQRIKRYILQQTDTFTREDIRGVYPDVAESTISTAFAALQHSGHIKLISKGRTAKWIQVHHLD</sequence>
<dbReference type="RefSeq" id="WP_001243464.1">
    <property type="nucleotide sequence ID" value="NZ_CP013280.1"/>
</dbReference>
<proteinExistence type="predicted"/>
<name>A0A160LL40_BACTI</name>
<organism evidence="1">
    <name type="scientific">Bacillus thuringiensis subsp. israelensis</name>
    <dbReference type="NCBI Taxonomy" id="1430"/>
    <lineage>
        <taxon>Bacteria</taxon>
        <taxon>Bacillati</taxon>
        <taxon>Bacillota</taxon>
        <taxon>Bacilli</taxon>
        <taxon>Bacillales</taxon>
        <taxon>Bacillaceae</taxon>
        <taxon>Bacillus</taxon>
        <taxon>Bacillus cereus group</taxon>
    </lineage>
</organism>
<dbReference type="InterPro" id="IPR040198">
    <property type="entry name" value="Fido_containing"/>
</dbReference>
<dbReference type="Pfam" id="PF02661">
    <property type="entry name" value="Fic"/>
    <property type="match status" value="1"/>
</dbReference>
<keyword evidence="1" id="KW-0614">Plasmid</keyword>
<evidence type="ECO:0000313" key="1">
    <source>
        <dbReference type="EMBL" id="AND28768.1"/>
    </source>
</evidence>
<dbReference type="InterPro" id="IPR036597">
    <property type="entry name" value="Fido-like_dom_sf"/>
</dbReference>
<dbReference type="Gene3D" id="1.10.3290.10">
    <property type="entry name" value="Fido-like domain"/>
    <property type="match status" value="1"/>
</dbReference>
<dbReference type="EMBL" id="CP013280">
    <property type="protein sequence ID" value="AND28768.1"/>
    <property type="molecule type" value="Genomic_DNA"/>
</dbReference>
<protein>
    <submittedName>
        <fullName evidence="1">Cell filamentation protein Fic</fullName>
    </submittedName>
</protein>
<dbReference type="PANTHER" id="PTHR13504:SF38">
    <property type="entry name" value="FIDO DOMAIN-CONTAINING PROTEIN"/>
    <property type="match status" value="1"/>
</dbReference>
<dbReference type="PROSITE" id="PS51459">
    <property type="entry name" value="FIDO"/>
    <property type="match status" value="1"/>
</dbReference>
<dbReference type="AlphaFoldDB" id="A0A160LL40"/>
<reference evidence="1" key="1">
    <citation type="journal article" date="2017" name="Res. Microbiol.">
        <title>Comparative genomics of extrachromosomal elements in Bacillus thuringiensis subsp. israelensis.</title>
        <authorList>
            <person name="Bolotin A."/>
            <person name="Gillis A."/>
            <person name="Sanchis V."/>
            <person name="Nielsen-LeRoux C."/>
            <person name="Mahillon J."/>
            <person name="Lereclus D."/>
            <person name="Sorokin A."/>
        </authorList>
    </citation>
    <scope>NUCLEOTIDE SEQUENCE</scope>
    <source>
        <strain evidence="1">AM65-52</strain>
        <plasmid evidence="1">pAM65-52-5-100K</plasmid>
    </source>
</reference>
<gene>
    <name evidence="1" type="ORF">ATN07_34255</name>
</gene>
<geneLocation type="plasmid" evidence="1">
    <name>pAM65-52-5-100K</name>
</geneLocation>